<dbReference type="GO" id="GO:0020037">
    <property type="term" value="F:heme binding"/>
    <property type="evidence" value="ECO:0007669"/>
    <property type="project" value="InterPro"/>
</dbReference>
<evidence type="ECO:0000256" key="1">
    <source>
        <dbReference type="SAM" id="Phobius"/>
    </source>
</evidence>
<sequence length="188" mass="20243">MIVSATPGFQDCAVAGSGFNFHRTGWSGRNTGRVYMLQSKLIVVTAGVVLSAATMVSAFAQNVEPIKARQALMEDNGDSAKAGGAMLKGEAPFDAAKVAAIFTEMHDVAMKFGDYFPEDSKTGNDTEAAPAIWEKPDEFEAALVKFQQDTQAAIDAAPQDMESFKQAFGMVTQNCKGCHEDFRIDKDK</sequence>
<proteinExistence type="predicted"/>
<dbReference type="BioCyc" id="AURANTIMONAS:SI859A1_00721-MONOMER"/>
<name>Q1YKC2_AURMS</name>
<keyword evidence="3" id="KW-1185">Reference proteome</keyword>
<dbReference type="SUPFAM" id="SSF47175">
    <property type="entry name" value="Cytochromes"/>
    <property type="match status" value="1"/>
</dbReference>
<dbReference type="PROSITE" id="PS51009">
    <property type="entry name" value="CYTCII"/>
    <property type="match status" value="1"/>
</dbReference>
<dbReference type="GO" id="GO:0005506">
    <property type="term" value="F:iron ion binding"/>
    <property type="evidence" value="ECO:0007669"/>
    <property type="project" value="InterPro"/>
</dbReference>
<reference evidence="2 3" key="1">
    <citation type="journal article" date="2008" name="Appl. Environ. Microbiol.">
        <title>Genomic insights into Mn(II) oxidation by the marine alphaproteobacterium Aurantimonas sp. strain SI85-9A1.</title>
        <authorList>
            <person name="Dick G.J."/>
            <person name="Podell S."/>
            <person name="Johnson H.A."/>
            <person name="Rivera-Espinoza Y."/>
            <person name="Bernier-Latmani R."/>
            <person name="McCarthy J.K."/>
            <person name="Torpey J.W."/>
            <person name="Clement B.G."/>
            <person name="Gaasterland T."/>
            <person name="Tebo B.M."/>
        </authorList>
    </citation>
    <scope>NUCLEOTIDE SEQUENCE [LARGE SCALE GENOMIC DNA]</scope>
    <source>
        <strain evidence="2 3">SI85-9A1</strain>
    </source>
</reference>
<dbReference type="EMBL" id="AAPJ01000002">
    <property type="protein sequence ID" value="EAS50601.1"/>
    <property type="molecule type" value="Genomic_DNA"/>
</dbReference>
<accession>Q1YKC2</accession>
<dbReference type="GO" id="GO:0022900">
    <property type="term" value="P:electron transport chain"/>
    <property type="evidence" value="ECO:0007669"/>
    <property type="project" value="InterPro"/>
</dbReference>
<dbReference type="Pfam" id="PF01322">
    <property type="entry name" value="Cytochrom_C_2"/>
    <property type="match status" value="1"/>
</dbReference>
<dbReference type="GO" id="GO:0009055">
    <property type="term" value="F:electron transfer activity"/>
    <property type="evidence" value="ECO:0007669"/>
    <property type="project" value="InterPro"/>
</dbReference>
<dbReference type="HOGENOM" id="CLU_106713_2_0_5"/>
<dbReference type="Gene3D" id="1.20.120.10">
    <property type="entry name" value="Cytochrome c/b562"/>
    <property type="match status" value="1"/>
</dbReference>
<dbReference type="AlphaFoldDB" id="Q1YKC2"/>
<keyword evidence="1" id="KW-0812">Transmembrane</keyword>
<dbReference type="InterPro" id="IPR002321">
    <property type="entry name" value="Cyt_c_II"/>
</dbReference>
<dbReference type="Proteomes" id="UP000000321">
    <property type="component" value="Unassembled WGS sequence"/>
</dbReference>
<organism evidence="2 3">
    <name type="scientific">Aurantimonas manganoxydans (strain ATCC BAA-1229 / DSM 21871 / SI85-9A1)</name>
    <dbReference type="NCBI Taxonomy" id="287752"/>
    <lineage>
        <taxon>Bacteria</taxon>
        <taxon>Pseudomonadati</taxon>
        <taxon>Pseudomonadota</taxon>
        <taxon>Alphaproteobacteria</taxon>
        <taxon>Hyphomicrobiales</taxon>
        <taxon>Aurantimonadaceae</taxon>
        <taxon>Aurantimonas</taxon>
    </lineage>
</organism>
<comment type="caution">
    <text evidence="2">The sequence shown here is derived from an EMBL/GenBank/DDBJ whole genome shotgun (WGS) entry which is preliminary data.</text>
</comment>
<keyword evidence="1" id="KW-0472">Membrane</keyword>
<gene>
    <name evidence="2" type="ORF">SI859A1_00721</name>
</gene>
<keyword evidence="1" id="KW-1133">Transmembrane helix</keyword>
<evidence type="ECO:0000313" key="2">
    <source>
        <dbReference type="EMBL" id="EAS50601.1"/>
    </source>
</evidence>
<evidence type="ECO:0000313" key="3">
    <source>
        <dbReference type="Proteomes" id="UP000000321"/>
    </source>
</evidence>
<feature type="transmembrane region" description="Helical" evidence="1">
    <location>
        <begin position="41"/>
        <end position="60"/>
    </location>
</feature>
<dbReference type="InterPro" id="IPR010980">
    <property type="entry name" value="Cyt_c/b562"/>
</dbReference>
<protein>
    <submittedName>
        <fullName evidence="2">Possible cytochrome (Cytochrome c554) with extracellular solute binding domain</fullName>
    </submittedName>
</protein>